<dbReference type="Pfam" id="PF00570">
    <property type="entry name" value="HRDC"/>
    <property type="match status" value="1"/>
</dbReference>
<evidence type="ECO:0000256" key="7">
    <source>
        <dbReference type="ARBA" id="ARBA00022801"/>
    </source>
</evidence>
<dbReference type="GO" id="GO:0006260">
    <property type="term" value="P:DNA replication"/>
    <property type="evidence" value="ECO:0007669"/>
    <property type="project" value="InterPro"/>
</dbReference>
<evidence type="ECO:0000256" key="14">
    <source>
        <dbReference type="ARBA" id="ARBA00023235"/>
    </source>
</evidence>
<dbReference type="GO" id="GO:0009378">
    <property type="term" value="F:four-way junction helicase activity"/>
    <property type="evidence" value="ECO:0007669"/>
    <property type="project" value="TreeGrafter"/>
</dbReference>
<dbReference type="GO" id="GO:0006310">
    <property type="term" value="P:DNA recombination"/>
    <property type="evidence" value="ECO:0007669"/>
    <property type="project" value="UniProtKB-UniRule"/>
</dbReference>
<dbReference type="CDD" id="cd17920">
    <property type="entry name" value="DEXHc_RecQ"/>
    <property type="match status" value="1"/>
</dbReference>
<dbReference type="InterPro" id="IPR004589">
    <property type="entry name" value="DNA_helicase_ATP-dep_RecQ"/>
</dbReference>
<evidence type="ECO:0000313" key="21">
    <source>
        <dbReference type="Proteomes" id="UP000076268"/>
    </source>
</evidence>
<comment type="cofactor">
    <cofactor evidence="2">
        <name>Zn(2+)</name>
        <dbReference type="ChEBI" id="CHEBI:29105"/>
    </cofactor>
</comment>
<keyword evidence="7" id="KW-0378">Hydrolase</keyword>
<dbReference type="InterPro" id="IPR032284">
    <property type="entry name" value="RecQ_Zn-bd"/>
</dbReference>
<accession>A0A154BW47</accession>
<evidence type="ECO:0000313" key="20">
    <source>
        <dbReference type="EMBL" id="KYZ78095.1"/>
    </source>
</evidence>
<dbReference type="SUPFAM" id="SSF46785">
    <property type="entry name" value="Winged helix' DNA-binding domain"/>
    <property type="match status" value="1"/>
</dbReference>
<keyword evidence="13" id="KW-0234">DNA repair</keyword>
<gene>
    <name evidence="20" type="ORF">AXX12_00685</name>
</gene>
<dbReference type="GO" id="GO:0043138">
    <property type="term" value="F:3'-5' DNA helicase activity"/>
    <property type="evidence" value="ECO:0007669"/>
    <property type="project" value="UniProtKB-EC"/>
</dbReference>
<evidence type="ECO:0000256" key="5">
    <source>
        <dbReference type="ARBA" id="ARBA00022741"/>
    </source>
</evidence>
<evidence type="ECO:0000256" key="2">
    <source>
        <dbReference type="ARBA" id="ARBA00001947"/>
    </source>
</evidence>
<dbReference type="Proteomes" id="UP000076268">
    <property type="component" value="Unassembled WGS sequence"/>
</dbReference>
<evidence type="ECO:0000256" key="12">
    <source>
        <dbReference type="ARBA" id="ARBA00023172"/>
    </source>
</evidence>
<dbReference type="GO" id="GO:0005524">
    <property type="term" value="F:ATP binding"/>
    <property type="evidence" value="ECO:0007669"/>
    <property type="project" value="UniProtKB-KW"/>
</dbReference>
<dbReference type="Pfam" id="PF00271">
    <property type="entry name" value="Helicase_C"/>
    <property type="match status" value="1"/>
</dbReference>
<dbReference type="Pfam" id="PF00270">
    <property type="entry name" value="DEAD"/>
    <property type="match status" value="1"/>
</dbReference>
<evidence type="ECO:0000256" key="9">
    <source>
        <dbReference type="ARBA" id="ARBA00022833"/>
    </source>
</evidence>
<evidence type="ECO:0000259" key="18">
    <source>
        <dbReference type="PROSITE" id="PS51192"/>
    </source>
</evidence>
<keyword evidence="14" id="KW-0413">Isomerase</keyword>
<dbReference type="InterPro" id="IPR011545">
    <property type="entry name" value="DEAD/DEAH_box_helicase_dom"/>
</dbReference>
<dbReference type="CDD" id="cd18794">
    <property type="entry name" value="SF2_C_RecQ"/>
    <property type="match status" value="1"/>
</dbReference>
<feature type="domain" description="HRDC" evidence="17">
    <location>
        <begin position="512"/>
        <end position="592"/>
    </location>
</feature>
<dbReference type="EC" id="5.6.2.4" evidence="16"/>
<dbReference type="PROSITE" id="PS50967">
    <property type="entry name" value="HRDC"/>
    <property type="match status" value="1"/>
</dbReference>
<organism evidence="20 21">
    <name type="scientific">Anaerosporomusa subterranea</name>
    <dbReference type="NCBI Taxonomy" id="1794912"/>
    <lineage>
        <taxon>Bacteria</taxon>
        <taxon>Bacillati</taxon>
        <taxon>Bacillota</taxon>
        <taxon>Negativicutes</taxon>
        <taxon>Acetonemataceae</taxon>
        <taxon>Anaerosporomusa</taxon>
    </lineage>
</organism>
<dbReference type="GO" id="GO:0046872">
    <property type="term" value="F:metal ion binding"/>
    <property type="evidence" value="ECO:0007669"/>
    <property type="project" value="UniProtKB-KW"/>
</dbReference>
<dbReference type="NCBIfam" id="TIGR01389">
    <property type="entry name" value="recQ"/>
    <property type="match status" value="1"/>
</dbReference>
<dbReference type="FunFam" id="1.10.150.80:FF:000002">
    <property type="entry name" value="ATP-dependent DNA helicase RecQ"/>
    <property type="match status" value="1"/>
</dbReference>
<dbReference type="InterPro" id="IPR036390">
    <property type="entry name" value="WH_DNA-bd_sf"/>
</dbReference>
<dbReference type="InterPro" id="IPR006293">
    <property type="entry name" value="DNA_helicase_ATP-dep_RecQ_bac"/>
</dbReference>
<keyword evidence="10" id="KW-0067">ATP-binding</keyword>
<dbReference type="GO" id="GO:0005737">
    <property type="term" value="C:cytoplasm"/>
    <property type="evidence" value="ECO:0007669"/>
    <property type="project" value="TreeGrafter"/>
</dbReference>
<dbReference type="InterPro" id="IPR001650">
    <property type="entry name" value="Helicase_C-like"/>
</dbReference>
<dbReference type="SMART" id="SM00956">
    <property type="entry name" value="RQC"/>
    <property type="match status" value="1"/>
</dbReference>
<dbReference type="SUPFAM" id="SSF47819">
    <property type="entry name" value="HRDC-like"/>
    <property type="match status" value="1"/>
</dbReference>
<sequence>MLEKAKSILKKYYGYDKFRPGQEQIIADLLGGKDTLAIMPTGAGKSLCFQLPAMLLPGVTLVISPLISLMKDQVDGLANQGIPATFINSSLTNAEVRERLYQVRAGQYKLVYVAPERLETDSFQAALSELTISMLAVDEAHCVSQWGHDFRPSYQSIRPFIDRLPKRPVISAFTATATLEVKDDIINLLLLSKPGIHVTGFDRPNLSFSVLRGEDKQKFVLNYLTEKSRQPGIIYAATRKEVDGLYQLLKKKGFAVGHYHAGLSDEQRIREQEQFLYDDIRVMVATNAFGMGIDKSNVRYVIHYNMPKNMEAYYQEAGRSGRDGEPGECILLFGQQDIMLQKFLIDKSVEDPARKQHELRKLQAMVDYCHTPECLRGYILSYFGENIVSECGNCGNCDQEGEQVDVTLDAQKALSCVYRMKERFGLVLVAEVLKGSKNKKVMQLGFDSLPTYGLFAERKLQDIKTLLQRLVATGFLSLTESEYPVLKLTPQAIPVLRNQTTVHQKVVQAPKREADNTLFESLRQLRKALAERDRVPPYVVFADSTLKEMCQYCPQNEADLRKIKGVGDMKLERYGKEFIAAIRQGSSTGPSALHP</sequence>
<dbReference type="Pfam" id="PF09382">
    <property type="entry name" value="RQC"/>
    <property type="match status" value="1"/>
</dbReference>
<comment type="cofactor">
    <cofactor evidence="1">
        <name>Mg(2+)</name>
        <dbReference type="ChEBI" id="CHEBI:18420"/>
    </cofactor>
</comment>
<dbReference type="InterPro" id="IPR036388">
    <property type="entry name" value="WH-like_DNA-bd_sf"/>
</dbReference>
<dbReference type="PANTHER" id="PTHR13710">
    <property type="entry name" value="DNA HELICASE RECQ FAMILY MEMBER"/>
    <property type="match status" value="1"/>
</dbReference>
<evidence type="ECO:0000259" key="19">
    <source>
        <dbReference type="PROSITE" id="PS51194"/>
    </source>
</evidence>
<protein>
    <recommendedName>
        <fullName evidence="16">DNA helicase RecQ</fullName>
        <ecNumber evidence="16">5.6.2.4</ecNumber>
    </recommendedName>
</protein>
<dbReference type="EMBL" id="LSGP01000001">
    <property type="protein sequence ID" value="KYZ78095.1"/>
    <property type="molecule type" value="Genomic_DNA"/>
</dbReference>
<dbReference type="InterPro" id="IPR002121">
    <property type="entry name" value="HRDC_dom"/>
</dbReference>
<dbReference type="Gene3D" id="3.40.50.300">
    <property type="entry name" value="P-loop containing nucleotide triphosphate hydrolases"/>
    <property type="match status" value="2"/>
</dbReference>
<dbReference type="SMART" id="SM00487">
    <property type="entry name" value="DEXDc"/>
    <property type="match status" value="1"/>
</dbReference>
<dbReference type="InterPro" id="IPR027417">
    <property type="entry name" value="P-loop_NTPase"/>
</dbReference>
<evidence type="ECO:0000256" key="11">
    <source>
        <dbReference type="ARBA" id="ARBA00023125"/>
    </source>
</evidence>
<evidence type="ECO:0000256" key="16">
    <source>
        <dbReference type="NCBIfam" id="TIGR01389"/>
    </source>
</evidence>
<evidence type="ECO:0000259" key="17">
    <source>
        <dbReference type="PROSITE" id="PS50967"/>
    </source>
</evidence>
<feature type="domain" description="Helicase ATP-binding" evidence="18">
    <location>
        <begin position="26"/>
        <end position="195"/>
    </location>
</feature>
<dbReference type="PANTHER" id="PTHR13710:SF105">
    <property type="entry name" value="ATP-DEPENDENT DNA HELICASE Q1"/>
    <property type="match status" value="1"/>
</dbReference>
<dbReference type="AlphaFoldDB" id="A0A154BW47"/>
<dbReference type="Gene3D" id="1.10.10.10">
    <property type="entry name" value="Winged helix-like DNA-binding domain superfamily/Winged helix DNA-binding domain"/>
    <property type="match status" value="1"/>
</dbReference>
<dbReference type="NCBIfam" id="TIGR00614">
    <property type="entry name" value="recQ_fam"/>
    <property type="match status" value="1"/>
</dbReference>
<keyword evidence="12" id="KW-0233">DNA recombination</keyword>
<evidence type="ECO:0000256" key="1">
    <source>
        <dbReference type="ARBA" id="ARBA00001946"/>
    </source>
</evidence>
<dbReference type="InterPro" id="IPR010997">
    <property type="entry name" value="HRDC-like_sf"/>
</dbReference>
<comment type="catalytic activity">
    <reaction evidence="15">
        <text>Couples ATP hydrolysis with the unwinding of duplex DNA by translocating in the 3'-5' direction.</text>
        <dbReference type="EC" id="5.6.2.4"/>
    </reaction>
</comment>
<dbReference type="SMART" id="SM00490">
    <property type="entry name" value="HELICc"/>
    <property type="match status" value="1"/>
</dbReference>
<dbReference type="RefSeq" id="WP_066236757.1">
    <property type="nucleotide sequence ID" value="NZ_LSGP01000001.1"/>
</dbReference>
<evidence type="ECO:0000256" key="13">
    <source>
        <dbReference type="ARBA" id="ARBA00023204"/>
    </source>
</evidence>
<evidence type="ECO:0000256" key="15">
    <source>
        <dbReference type="ARBA" id="ARBA00034617"/>
    </source>
</evidence>
<keyword evidence="4" id="KW-0479">Metal-binding</keyword>
<dbReference type="SUPFAM" id="SSF52540">
    <property type="entry name" value="P-loop containing nucleoside triphosphate hydrolases"/>
    <property type="match status" value="1"/>
</dbReference>
<evidence type="ECO:0000256" key="6">
    <source>
        <dbReference type="ARBA" id="ARBA00022763"/>
    </source>
</evidence>
<keyword evidence="8 20" id="KW-0347">Helicase</keyword>
<dbReference type="STRING" id="1794912.AXX12_00685"/>
<dbReference type="PROSITE" id="PS51194">
    <property type="entry name" value="HELICASE_CTER"/>
    <property type="match status" value="1"/>
</dbReference>
<reference evidence="20 21" key="1">
    <citation type="submission" date="2016-02" db="EMBL/GenBank/DDBJ databases">
        <title>Anaerosporomusa subterraneum gen. nov., sp. nov., a spore-forming obligate anaerobe isolated from saprolite.</title>
        <authorList>
            <person name="Choi J.K."/>
            <person name="Shah M."/>
            <person name="Yee N."/>
        </authorList>
    </citation>
    <scope>NUCLEOTIDE SEQUENCE [LARGE SCALE GENOMIC DNA]</scope>
    <source>
        <strain evidence="20 21">RU4</strain>
    </source>
</reference>
<dbReference type="GO" id="GO:0003677">
    <property type="term" value="F:DNA binding"/>
    <property type="evidence" value="ECO:0007669"/>
    <property type="project" value="UniProtKB-KW"/>
</dbReference>
<dbReference type="InterPro" id="IPR014001">
    <property type="entry name" value="Helicase_ATP-bd"/>
</dbReference>
<comment type="caution">
    <text evidence="20">The sequence shown here is derived from an EMBL/GenBank/DDBJ whole genome shotgun (WGS) entry which is preliminary data.</text>
</comment>
<dbReference type="GO" id="GO:0009432">
    <property type="term" value="P:SOS response"/>
    <property type="evidence" value="ECO:0007669"/>
    <property type="project" value="UniProtKB-UniRule"/>
</dbReference>
<comment type="similarity">
    <text evidence="3">Belongs to the helicase family. RecQ subfamily.</text>
</comment>
<dbReference type="InterPro" id="IPR044876">
    <property type="entry name" value="HRDC_dom_sf"/>
</dbReference>
<keyword evidence="6" id="KW-0227">DNA damage</keyword>
<name>A0A154BW47_ANASB</name>
<keyword evidence="11" id="KW-0238">DNA-binding</keyword>
<feature type="domain" description="Helicase C-terminal" evidence="19">
    <location>
        <begin position="219"/>
        <end position="367"/>
    </location>
</feature>
<dbReference type="PROSITE" id="PS51192">
    <property type="entry name" value="HELICASE_ATP_BIND_1"/>
    <property type="match status" value="1"/>
</dbReference>
<dbReference type="SMART" id="SM00341">
    <property type="entry name" value="HRDC"/>
    <property type="match status" value="1"/>
</dbReference>
<dbReference type="InterPro" id="IPR018982">
    <property type="entry name" value="RQC_domain"/>
</dbReference>
<evidence type="ECO:0000256" key="8">
    <source>
        <dbReference type="ARBA" id="ARBA00022806"/>
    </source>
</evidence>
<proteinExistence type="inferred from homology"/>
<dbReference type="GO" id="GO:0006281">
    <property type="term" value="P:DNA repair"/>
    <property type="evidence" value="ECO:0007669"/>
    <property type="project" value="UniProtKB-KW"/>
</dbReference>
<dbReference type="Pfam" id="PF16124">
    <property type="entry name" value="RecQ_Zn_bind"/>
    <property type="match status" value="1"/>
</dbReference>
<dbReference type="GO" id="GO:0043590">
    <property type="term" value="C:bacterial nucleoid"/>
    <property type="evidence" value="ECO:0007669"/>
    <property type="project" value="TreeGrafter"/>
</dbReference>
<dbReference type="FunFam" id="3.40.50.300:FF:000296">
    <property type="entry name" value="ATP-dependent DNA helicase RecQ"/>
    <property type="match status" value="1"/>
</dbReference>
<evidence type="ECO:0000256" key="10">
    <source>
        <dbReference type="ARBA" id="ARBA00022840"/>
    </source>
</evidence>
<dbReference type="Gene3D" id="1.10.150.80">
    <property type="entry name" value="HRDC domain"/>
    <property type="match status" value="1"/>
</dbReference>
<dbReference type="OrthoDB" id="9763310at2"/>
<evidence type="ECO:0000256" key="4">
    <source>
        <dbReference type="ARBA" id="ARBA00022723"/>
    </source>
</evidence>
<keyword evidence="21" id="KW-1185">Reference proteome</keyword>
<keyword evidence="9" id="KW-0862">Zinc</keyword>
<evidence type="ECO:0000256" key="3">
    <source>
        <dbReference type="ARBA" id="ARBA00005446"/>
    </source>
</evidence>
<dbReference type="GO" id="GO:0016787">
    <property type="term" value="F:hydrolase activity"/>
    <property type="evidence" value="ECO:0007669"/>
    <property type="project" value="UniProtKB-KW"/>
</dbReference>
<keyword evidence="5" id="KW-0547">Nucleotide-binding</keyword>
<dbReference type="GO" id="GO:0030894">
    <property type="term" value="C:replisome"/>
    <property type="evidence" value="ECO:0007669"/>
    <property type="project" value="TreeGrafter"/>
</dbReference>